<feature type="transmembrane region" description="Helical" evidence="6">
    <location>
        <begin position="37"/>
        <end position="54"/>
    </location>
</feature>
<keyword evidence="4 6" id="KW-1133">Transmembrane helix</keyword>
<gene>
    <name evidence="7" type="ORF">M23134_00606</name>
</gene>
<evidence type="ECO:0000256" key="3">
    <source>
        <dbReference type="ARBA" id="ARBA00022801"/>
    </source>
</evidence>
<dbReference type="InterPro" id="IPR008901">
    <property type="entry name" value="ACER"/>
</dbReference>
<dbReference type="GO" id="GO:0006672">
    <property type="term" value="P:ceramide metabolic process"/>
    <property type="evidence" value="ECO:0007669"/>
    <property type="project" value="InterPro"/>
</dbReference>
<dbReference type="GO" id="GO:0016811">
    <property type="term" value="F:hydrolase activity, acting on carbon-nitrogen (but not peptide) bonds, in linear amides"/>
    <property type="evidence" value="ECO:0007669"/>
    <property type="project" value="InterPro"/>
</dbReference>
<sequence>MVSDTLRKVIASKLVDGGPVYTETTLEHLNNLIVEPWNAYSSLFFLLPPLYWGLKLKGRYSEYPFITFCLPFLVLGGLGSTLFHAFRTSRWLLVMDFMPIIIITLALTIYFWAKALGRWSYTIFVILAMVGLMLPVWMFVPNPYKINISYFTRGVFMFSPMLMVLTRTRYANAKILFIAILFFLAALACRQFDHLAVVKSILPMGIHWLWHLFTVAGAFFLAEYVYRFVNMEKARNQRINDKN</sequence>
<dbReference type="EMBL" id="AAWS01000064">
    <property type="protein sequence ID" value="EAY24654.1"/>
    <property type="molecule type" value="Genomic_DNA"/>
</dbReference>
<evidence type="ECO:0000313" key="7">
    <source>
        <dbReference type="EMBL" id="EAY24654.1"/>
    </source>
</evidence>
<reference evidence="7 8" key="1">
    <citation type="submission" date="2007-01" db="EMBL/GenBank/DDBJ databases">
        <authorList>
            <person name="Haygood M."/>
            <person name="Podell S."/>
            <person name="Anderson C."/>
            <person name="Hopkinson B."/>
            <person name="Roe K."/>
            <person name="Barbeau K."/>
            <person name="Gaasterland T."/>
            <person name="Ferriera S."/>
            <person name="Johnson J."/>
            <person name="Kravitz S."/>
            <person name="Beeson K."/>
            <person name="Sutton G."/>
            <person name="Rogers Y.-H."/>
            <person name="Friedman R."/>
            <person name="Frazier M."/>
            <person name="Venter J.C."/>
        </authorList>
    </citation>
    <scope>NUCLEOTIDE SEQUENCE [LARGE SCALE GENOMIC DNA]</scope>
    <source>
        <strain evidence="7 8">ATCC 23134</strain>
    </source>
</reference>
<dbReference type="GO" id="GO:0016020">
    <property type="term" value="C:membrane"/>
    <property type="evidence" value="ECO:0007669"/>
    <property type="project" value="UniProtKB-SubCell"/>
</dbReference>
<keyword evidence="3" id="KW-0378">Hydrolase</keyword>
<name>A1ZY88_MICM2</name>
<evidence type="ECO:0000256" key="6">
    <source>
        <dbReference type="SAM" id="Phobius"/>
    </source>
</evidence>
<dbReference type="AlphaFoldDB" id="A1ZY88"/>
<feature type="transmembrane region" description="Helical" evidence="6">
    <location>
        <begin position="208"/>
        <end position="229"/>
    </location>
</feature>
<comment type="subcellular location">
    <subcellularLocation>
        <location evidence="1">Membrane</location>
        <topology evidence="1">Multi-pass membrane protein</topology>
    </subcellularLocation>
</comment>
<accession>A1ZY88</accession>
<feature type="transmembrane region" description="Helical" evidence="6">
    <location>
        <begin position="66"/>
        <end position="86"/>
    </location>
</feature>
<protein>
    <submittedName>
        <fullName evidence="7">Membrane protein, putative</fullName>
    </submittedName>
</protein>
<feature type="transmembrane region" description="Helical" evidence="6">
    <location>
        <begin position="92"/>
        <end position="112"/>
    </location>
</feature>
<evidence type="ECO:0000256" key="1">
    <source>
        <dbReference type="ARBA" id="ARBA00004141"/>
    </source>
</evidence>
<dbReference type="Pfam" id="PF05875">
    <property type="entry name" value="Ceramidase"/>
    <property type="match status" value="1"/>
</dbReference>
<dbReference type="eggNOG" id="ENOG50329GZ">
    <property type="taxonomic scope" value="Bacteria"/>
</dbReference>
<evidence type="ECO:0000313" key="8">
    <source>
        <dbReference type="Proteomes" id="UP000004095"/>
    </source>
</evidence>
<comment type="caution">
    <text evidence="7">The sequence shown here is derived from an EMBL/GenBank/DDBJ whole genome shotgun (WGS) entry which is preliminary data.</text>
</comment>
<evidence type="ECO:0000256" key="5">
    <source>
        <dbReference type="ARBA" id="ARBA00023136"/>
    </source>
</evidence>
<dbReference type="Proteomes" id="UP000004095">
    <property type="component" value="Unassembled WGS sequence"/>
</dbReference>
<evidence type="ECO:0000256" key="2">
    <source>
        <dbReference type="ARBA" id="ARBA00022692"/>
    </source>
</evidence>
<proteinExistence type="predicted"/>
<feature type="transmembrane region" description="Helical" evidence="6">
    <location>
        <begin position="171"/>
        <end position="188"/>
    </location>
</feature>
<keyword evidence="8" id="KW-1185">Reference proteome</keyword>
<keyword evidence="2 6" id="KW-0812">Transmembrane</keyword>
<feature type="transmembrane region" description="Helical" evidence="6">
    <location>
        <begin position="119"/>
        <end position="140"/>
    </location>
</feature>
<keyword evidence="5 6" id="KW-0472">Membrane</keyword>
<evidence type="ECO:0000256" key="4">
    <source>
        <dbReference type="ARBA" id="ARBA00022989"/>
    </source>
</evidence>
<organism evidence="7 8">
    <name type="scientific">Microscilla marina ATCC 23134</name>
    <dbReference type="NCBI Taxonomy" id="313606"/>
    <lineage>
        <taxon>Bacteria</taxon>
        <taxon>Pseudomonadati</taxon>
        <taxon>Bacteroidota</taxon>
        <taxon>Cytophagia</taxon>
        <taxon>Cytophagales</taxon>
        <taxon>Microscillaceae</taxon>
        <taxon>Microscilla</taxon>
    </lineage>
</organism>